<gene>
    <name evidence="1" type="ORF">U6A24_07190</name>
</gene>
<dbReference type="RefSeq" id="WP_324179267.1">
    <property type="nucleotide sequence ID" value="NZ_BAABAW010000008.1"/>
</dbReference>
<organism evidence="1 2">
    <name type="scientific">Aquimarina gracilis</name>
    <dbReference type="NCBI Taxonomy" id="874422"/>
    <lineage>
        <taxon>Bacteria</taxon>
        <taxon>Pseudomonadati</taxon>
        <taxon>Bacteroidota</taxon>
        <taxon>Flavobacteriia</taxon>
        <taxon>Flavobacteriales</taxon>
        <taxon>Flavobacteriaceae</taxon>
        <taxon>Aquimarina</taxon>
    </lineage>
</organism>
<evidence type="ECO:0000313" key="2">
    <source>
        <dbReference type="Proteomes" id="UP001327027"/>
    </source>
</evidence>
<dbReference type="Proteomes" id="UP001327027">
    <property type="component" value="Unassembled WGS sequence"/>
</dbReference>
<proteinExistence type="predicted"/>
<protein>
    <submittedName>
        <fullName evidence="1">Uncharacterized protein</fullName>
    </submittedName>
</protein>
<evidence type="ECO:0000313" key="1">
    <source>
        <dbReference type="EMBL" id="MEB3345236.1"/>
    </source>
</evidence>
<reference evidence="1 2" key="1">
    <citation type="journal article" date="2013" name="Int. J. Syst. Evol. Microbiol.">
        <title>Aquimarina gracilis sp. nov., isolated from the gut microflora of a mussel, Mytilus coruscus, and emended description of Aquimarina spongiae.</title>
        <authorList>
            <person name="Park S.C."/>
            <person name="Choe H.N."/>
            <person name="Baik K.S."/>
            <person name="Seong C.N."/>
        </authorList>
    </citation>
    <scope>NUCLEOTIDE SEQUENCE [LARGE SCALE GENOMIC DNA]</scope>
    <source>
        <strain evidence="1 2">PSC32</strain>
    </source>
</reference>
<accession>A0ABU5ZT26</accession>
<comment type="caution">
    <text evidence="1">The sequence shown here is derived from an EMBL/GenBank/DDBJ whole genome shotgun (WGS) entry which is preliminary data.</text>
</comment>
<dbReference type="EMBL" id="JAYKLX010000003">
    <property type="protein sequence ID" value="MEB3345236.1"/>
    <property type="molecule type" value="Genomic_DNA"/>
</dbReference>
<sequence>MTVPEIYNKWKEQWRNGEFRQPGYVLNRYPEIAYHIRESKRVWSEQDIQIFTDYLGDKEKKRFVANLFAIQEQIPEELFEPFIDASIYDTDPSSNQDYLNPCIRVFGFARVIEMLDFRFLHGDDETKKRVKWAYYWVRSPLVTIVPNDGPERVTAFKEKWNGFYYETYNMKTRSNYEVSEAELAEYKRAVKQTLIRRKRMWMEEFLRNTDEEARKNIKASLPTELSAFSEENQELAKKYLKESGQV</sequence>
<keyword evidence="2" id="KW-1185">Reference proteome</keyword>
<name>A0ABU5ZT26_9FLAO</name>